<dbReference type="EMBL" id="CP017603">
    <property type="protein sequence ID" value="AOY74897.1"/>
    <property type="molecule type" value="Genomic_DNA"/>
</dbReference>
<dbReference type="InterPro" id="IPR008844">
    <property type="entry name" value="Spore_GerAC-like"/>
</dbReference>
<sequence>MKKISMIIIFATGLLFLTGCWNQREINDLGIAVAMGIDITEEEKIEVTVQMVIPRMLSEDITEKNAVVTYTETGLTLFEALRKINLVSSNKTYVGHIQLVVFGESVAKKGIQHVIDFLERDHEFRTQALAIVTKDMSAKELLETGSIMELIPAVHIVDMIQNTEYIGTSRRLLLFQVFEEFNSPANHLVLPTISKKAVQQPNFIKDLRLDGVAVFQQDRLAGFLNSQETRGYLWVIGEVRGGILVVPPKGKQDELISMEILRTHSKMDVKLIEDNFHLIIEVEEEGNIGGQQNPKDHTNAEGIAFLEKQKEALIYQEIHDAFYIAQNVLGIDFFGFGELVYKKYPHIWKEIEEDWDTIFQTCPVEIKVQAKVKGSGQILNPSKSN</sequence>
<dbReference type="Pfam" id="PF05504">
    <property type="entry name" value="Spore_GerAC"/>
    <property type="match status" value="1"/>
</dbReference>
<evidence type="ECO:0000313" key="10">
    <source>
        <dbReference type="EMBL" id="AOY74897.1"/>
    </source>
</evidence>
<evidence type="ECO:0000256" key="1">
    <source>
        <dbReference type="ARBA" id="ARBA00004635"/>
    </source>
</evidence>
<dbReference type="InterPro" id="IPR046953">
    <property type="entry name" value="Spore_GerAC-like_C"/>
</dbReference>
<dbReference type="Gene3D" id="6.20.190.10">
    <property type="entry name" value="Nutrient germinant receptor protein C, domain 1"/>
    <property type="match status" value="1"/>
</dbReference>
<organism evidence="11 13">
    <name type="scientific">Clostridium formicaceticum</name>
    <dbReference type="NCBI Taxonomy" id="1497"/>
    <lineage>
        <taxon>Bacteria</taxon>
        <taxon>Bacillati</taxon>
        <taxon>Bacillota</taxon>
        <taxon>Clostridia</taxon>
        <taxon>Eubacteriales</taxon>
        <taxon>Clostridiaceae</taxon>
        <taxon>Clostridium</taxon>
    </lineage>
</organism>
<dbReference type="RefSeq" id="WP_070963930.1">
    <property type="nucleotide sequence ID" value="NZ_CP017603.1"/>
</dbReference>
<reference evidence="10 12" key="1">
    <citation type="submission" date="2016-10" db="EMBL/GenBank/DDBJ databases">
        <title>Complete Genome Sequence of Acetogen Clostridium formicoaceticum ATCC 27076.</title>
        <authorList>
            <person name="Bao T."/>
            <person name="Cheng C."/>
            <person name="Zhao J."/>
            <person name="Yang S.-T."/>
            <person name="Wang J."/>
            <person name="Wang M."/>
        </authorList>
    </citation>
    <scope>NUCLEOTIDE SEQUENCE [LARGE SCALE GENOMIC DNA]</scope>
    <source>
        <strain evidence="10 12">ATCC 27076</strain>
    </source>
</reference>
<feature type="domain" description="Spore germination GerAC-like C-terminal" evidence="8">
    <location>
        <begin position="210"/>
        <end position="376"/>
    </location>
</feature>
<feature type="domain" description="Spore germination protein N-terminal" evidence="9">
    <location>
        <begin position="22"/>
        <end position="194"/>
    </location>
</feature>
<evidence type="ECO:0000313" key="12">
    <source>
        <dbReference type="Proteomes" id="UP000177894"/>
    </source>
</evidence>
<dbReference type="Pfam" id="PF25198">
    <property type="entry name" value="Spore_GerAC_N"/>
    <property type="match status" value="1"/>
</dbReference>
<evidence type="ECO:0000256" key="7">
    <source>
        <dbReference type="ARBA" id="ARBA00023288"/>
    </source>
</evidence>
<evidence type="ECO:0000313" key="13">
    <source>
        <dbReference type="Proteomes" id="UP000192478"/>
    </source>
</evidence>
<protein>
    <submittedName>
        <fullName evidence="11">Spore germination protein B3</fullName>
    </submittedName>
</protein>
<gene>
    <name evidence="11" type="primary">gerBC_2</name>
    <name evidence="10" type="ORF">BJL90_02345</name>
    <name evidence="11" type="ORF">CLFO_37090</name>
</gene>
<dbReference type="EMBL" id="CP020559">
    <property type="protein sequence ID" value="ARE89302.1"/>
    <property type="molecule type" value="Genomic_DNA"/>
</dbReference>
<comment type="subcellular location">
    <subcellularLocation>
        <location evidence="1">Membrane</location>
        <topology evidence="1">Lipid-anchor</topology>
    </subcellularLocation>
</comment>
<dbReference type="GO" id="GO:0009847">
    <property type="term" value="P:spore germination"/>
    <property type="evidence" value="ECO:0007669"/>
    <property type="project" value="InterPro"/>
</dbReference>
<name>A0AAC9RPQ8_9CLOT</name>
<evidence type="ECO:0000259" key="9">
    <source>
        <dbReference type="Pfam" id="PF25198"/>
    </source>
</evidence>
<comment type="similarity">
    <text evidence="2">Belongs to the GerABKC lipoprotein family.</text>
</comment>
<evidence type="ECO:0000256" key="3">
    <source>
        <dbReference type="ARBA" id="ARBA00022544"/>
    </source>
</evidence>
<evidence type="ECO:0000256" key="4">
    <source>
        <dbReference type="ARBA" id="ARBA00022729"/>
    </source>
</evidence>
<dbReference type="KEGG" id="cfm:BJL90_02345"/>
<accession>A0AAC9RPQ8</accession>
<evidence type="ECO:0000256" key="6">
    <source>
        <dbReference type="ARBA" id="ARBA00023139"/>
    </source>
</evidence>
<reference evidence="11 13" key="2">
    <citation type="submission" date="2017-03" db="EMBL/GenBank/DDBJ databases">
        <title>Complete sequence of Clostridium formicaceticum DSM 92.</title>
        <authorList>
            <person name="Poehlein A."/>
            <person name="Karl M."/>
            <person name="Bengelsdorf F.R."/>
            <person name="Duerre P."/>
            <person name="Daniel R."/>
        </authorList>
    </citation>
    <scope>NUCLEOTIDE SEQUENCE [LARGE SCALE GENOMIC DNA]</scope>
    <source>
        <strain evidence="11 13">DSM 92</strain>
    </source>
</reference>
<evidence type="ECO:0000256" key="2">
    <source>
        <dbReference type="ARBA" id="ARBA00007886"/>
    </source>
</evidence>
<keyword evidence="5" id="KW-0472">Membrane</keyword>
<evidence type="ECO:0000259" key="8">
    <source>
        <dbReference type="Pfam" id="PF05504"/>
    </source>
</evidence>
<keyword evidence="6" id="KW-0564">Palmitate</keyword>
<dbReference type="Proteomes" id="UP000177894">
    <property type="component" value="Chromosome"/>
</dbReference>
<dbReference type="Proteomes" id="UP000192478">
    <property type="component" value="Chromosome"/>
</dbReference>
<dbReference type="NCBIfam" id="TIGR02887">
    <property type="entry name" value="spore_ger_x_C"/>
    <property type="match status" value="1"/>
</dbReference>
<keyword evidence="12" id="KW-1185">Reference proteome</keyword>
<dbReference type="PANTHER" id="PTHR35789">
    <property type="entry name" value="SPORE GERMINATION PROTEIN B3"/>
    <property type="match status" value="1"/>
</dbReference>
<dbReference type="AlphaFoldDB" id="A0AAC9RPQ8"/>
<dbReference type="InterPro" id="IPR038501">
    <property type="entry name" value="Spore_GerAC_C_sf"/>
</dbReference>
<dbReference type="InterPro" id="IPR057336">
    <property type="entry name" value="GerAC_N"/>
</dbReference>
<dbReference type="GO" id="GO:0016020">
    <property type="term" value="C:membrane"/>
    <property type="evidence" value="ECO:0007669"/>
    <property type="project" value="UniProtKB-SubCell"/>
</dbReference>
<dbReference type="PANTHER" id="PTHR35789:SF1">
    <property type="entry name" value="SPORE GERMINATION PROTEIN B3"/>
    <property type="match status" value="1"/>
</dbReference>
<keyword evidence="4" id="KW-0732">Signal</keyword>
<proteinExistence type="inferred from homology"/>
<keyword evidence="7" id="KW-0449">Lipoprotein</keyword>
<evidence type="ECO:0000313" key="11">
    <source>
        <dbReference type="EMBL" id="ARE89302.1"/>
    </source>
</evidence>
<dbReference type="PROSITE" id="PS51257">
    <property type="entry name" value="PROKAR_LIPOPROTEIN"/>
    <property type="match status" value="1"/>
</dbReference>
<keyword evidence="3" id="KW-0309">Germination</keyword>
<dbReference type="Gene3D" id="3.30.300.210">
    <property type="entry name" value="Nutrient germinant receptor protein C, domain 3"/>
    <property type="match status" value="1"/>
</dbReference>
<evidence type="ECO:0000256" key="5">
    <source>
        <dbReference type="ARBA" id="ARBA00023136"/>
    </source>
</evidence>